<dbReference type="SUPFAM" id="SSF56655">
    <property type="entry name" value="Carbohydrate phosphatase"/>
    <property type="match status" value="1"/>
</dbReference>
<feature type="binding site" evidence="9">
    <location>
        <position position="71"/>
    </location>
    <ligand>
        <name>Mg(2+)</name>
        <dbReference type="ChEBI" id="CHEBI:18420"/>
        <label>1</label>
        <note>catalytic</note>
    </ligand>
</feature>
<keyword evidence="11" id="KW-1185">Reference proteome</keyword>
<evidence type="ECO:0000256" key="1">
    <source>
        <dbReference type="ARBA" id="ARBA00001033"/>
    </source>
</evidence>
<feature type="binding site" evidence="9">
    <location>
        <position position="89"/>
    </location>
    <ligand>
        <name>Mg(2+)</name>
        <dbReference type="ChEBI" id="CHEBI:18420"/>
        <label>1</label>
        <note>catalytic</note>
    </ligand>
</feature>
<dbReference type="InterPro" id="IPR000760">
    <property type="entry name" value="Inositol_monophosphatase-like"/>
</dbReference>
<dbReference type="EC" id="3.1.3.25" evidence="4"/>
<dbReference type="CDD" id="cd01643">
    <property type="entry name" value="Bacterial_IMPase_like_2"/>
    <property type="match status" value="1"/>
</dbReference>
<dbReference type="Gene3D" id="3.40.190.80">
    <property type="match status" value="1"/>
</dbReference>
<feature type="binding site" evidence="9">
    <location>
        <position position="213"/>
    </location>
    <ligand>
        <name>Mg(2+)</name>
        <dbReference type="ChEBI" id="CHEBI:18420"/>
        <label>1</label>
        <note>catalytic</note>
    </ligand>
</feature>
<comment type="catalytic activity">
    <reaction evidence="1">
        <text>a myo-inositol phosphate + H2O = myo-inositol + phosphate</text>
        <dbReference type="Rhea" id="RHEA:24056"/>
        <dbReference type="ChEBI" id="CHEBI:15377"/>
        <dbReference type="ChEBI" id="CHEBI:17268"/>
        <dbReference type="ChEBI" id="CHEBI:43474"/>
        <dbReference type="ChEBI" id="CHEBI:84139"/>
        <dbReference type="EC" id="3.1.3.25"/>
    </reaction>
</comment>
<reference evidence="11" key="1">
    <citation type="submission" date="2016-10" db="EMBL/GenBank/DDBJ databases">
        <authorList>
            <person name="Varghese N."/>
            <person name="Submissions S."/>
        </authorList>
    </citation>
    <scope>NUCLEOTIDE SEQUENCE [LARGE SCALE GENOMIC DNA]</scope>
    <source>
        <strain evidence="11">CGMCC 1.11022</strain>
    </source>
</reference>
<evidence type="ECO:0000256" key="3">
    <source>
        <dbReference type="ARBA" id="ARBA00009759"/>
    </source>
</evidence>
<dbReference type="AlphaFoldDB" id="A0A1G9E6V0"/>
<dbReference type="PANTHER" id="PTHR20854">
    <property type="entry name" value="INOSITOL MONOPHOSPHATASE"/>
    <property type="match status" value="1"/>
</dbReference>
<proteinExistence type="inferred from homology"/>
<comment type="similarity">
    <text evidence="3">Belongs to the inositol monophosphatase superfamily.</text>
</comment>
<dbReference type="EMBL" id="FNEE01000019">
    <property type="protein sequence ID" value="SDK71844.1"/>
    <property type="molecule type" value="Genomic_DNA"/>
</dbReference>
<dbReference type="Proteomes" id="UP000198894">
    <property type="component" value="Unassembled WGS sequence"/>
</dbReference>
<dbReference type="Pfam" id="PF00459">
    <property type="entry name" value="Inositol_P"/>
    <property type="match status" value="1"/>
</dbReference>
<feature type="binding site" evidence="9">
    <location>
        <position position="87"/>
    </location>
    <ligand>
        <name>Mg(2+)</name>
        <dbReference type="ChEBI" id="CHEBI:18420"/>
        <label>1</label>
        <note>catalytic</note>
    </ligand>
</feature>
<keyword evidence="6 9" id="KW-0479">Metal-binding</keyword>
<evidence type="ECO:0000256" key="2">
    <source>
        <dbReference type="ARBA" id="ARBA00001946"/>
    </source>
</evidence>
<dbReference type="Gene3D" id="3.30.540.10">
    <property type="entry name" value="Fructose-1,6-Bisphosphatase, subunit A, domain 1"/>
    <property type="match status" value="1"/>
</dbReference>
<organism evidence="10 11">
    <name type="scientific">Mesorhizobium muleiense</name>
    <dbReference type="NCBI Taxonomy" id="1004279"/>
    <lineage>
        <taxon>Bacteria</taxon>
        <taxon>Pseudomonadati</taxon>
        <taxon>Pseudomonadota</taxon>
        <taxon>Alphaproteobacteria</taxon>
        <taxon>Hyphomicrobiales</taxon>
        <taxon>Phyllobacteriaceae</taxon>
        <taxon>Mesorhizobium</taxon>
    </lineage>
</organism>
<dbReference type="FunFam" id="3.30.540.10:FF:000003">
    <property type="entry name" value="Inositol-1-monophosphatase"/>
    <property type="match status" value="1"/>
</dbReference>
<sequence>MNGDNNDRMLFATALARRGGELGLQYFRQLETLTIESKGHQDLVSEADRNVETFIRRELAAQYPEDGVIGEEHAALAGGSGYTWVIDPIDGTANFLRGIPAWTVVIACVKEGVAVVGVIHEPSTGETFYGRRGGGAFLNGRPIKTSPTKSLTQGSVGTGFSNRREARTVAKLIDLLLQEGGVFFRNASGALMLAYVASGRLLAYVEEHMNAWDCLAGMLLVEEAGGSVVTPDPKTVLEEGTLVIAGGKGVFDKVHALCKEAFSL</sequence>
<dbReference type="PRINTS" id="PR00377">
    <property type="entry name" value="IMPHPHTASES"/>
</dbReference>
<evidence type="ECO:0000256" key="5">
    <source>
        <dbReference type="ARBA" id="ARBA00019784"/>
    </source>
</evidence>
<evidence type="ECO:0000256" key="4">
    <source>
        <dbReference type="ARBA" id="ARBA00013106"/>
    </source>
</evidence>
<accession>A0A1G9E6V0</accession>
<dbReference type="GO" id="GO:0046872">
    <property type="term" value="F:metal ion binding"/>
    <property type="evidence" value="ECO:0007669"/>
    <property type="project" value="UniProtKB-KW"/>
</dbReference>
<keyword evidence="8 9" id="KW-0460">Magnesium</keyword>
<dbReference type="GO" id="GO:0008934">
    <property type="term" value="F:inositol monophosphate 1-phosphatase activity"/>
    <property type="evidence" value="ECO:0007669"/>
    <property type="project" value="TreeGrafter"/>
</dbReference>
<name>A0A1G9E6V0_9HYPH</name>
<keyword evidence="7" id="KW-0378">Hydrolase</keyword>
<evidence type="ECO:0000256" key="8">
    <source>
        <dbReference type="ARBA" id="ARBA00022842"/>
    </source>
</evidence>
<evidence type="ECO:0000256" key="6">
    <source>
        <dbReference type="ARBA" id="ARBA00022723"/>
    </source>
</evidence>
<evidence type="ECO:0000313" key="10">
    <source>
        <dbReference type="EMBL" id="SDK71844.1"/>
    </source>
</evidence>
<dbReference type="GO" id="GO:0006020">
    <property type="term" value="P:inositol metabolic process"/>
    <property type="evidence" value="ECO:0007669"/>
    <property type="project" value="TreeGrafter"/>
</dbReference>
<evidence type="ECO:0000256" key="7">
    <source>
        <dbReference type="ARBA" id="ARBA00022801"/>
    </source>
</evidence>
<feature type="binding site" evidence="9">
    <location>
        <position position="90"/>
    </location>
    <ligand>
        <name>Mg(2+)</name>
        <dbReference type="ChEBI" id="CHEBI:18420"/>
        <label>2</label>
    </ligand>
</feature>
<gene>
    <name evidence="10" type="ORF">SAMN05428953_11978</name>
</gene>
<dbReference type="PROSITE" id="PS00629">
    <property type="entry name" value="IMP_1"/>
    <property type="match status" value="1"/>
</dbReference>
<dbReference type="PANTHER" id="PTHR20854:SF4">
    <property type="entry name" value="INOSITOL-1-MONOPHOSPHATASE-RELATED"/>
    <property type="match status" value="1"/>
</dbReference>
<comment type="cofactor">
    <cofactor evidence="2 9">
        <name>Mg(2+)</name>
        <dbReference type="ChEBI" id="CHEBI:18420"/>
    </cofactor>
</comment>
<protein>
    <recommendedName>
        <fullName evidence="5">Inositol-1-monophosphatase</fullName>
        <ecNumber evidence="4">3.1.3.25</ecNumber>
    </recommendedName>
</protein>
<dbReference type="GO" id="GO:0007165">
    <property type="term" value="P:signal transduction"/>
    <property type="evidence" value="ECO:0007669"/>
    <property type="project" value="TreeGrafter"/>
</dbReference>
<dbReference type="InterPro" id="IPR020583">
    <property type="entry name" value="Inositol_monoP_metal-BS"/>
</dbReference>
<evidence type="ECO:0000313" key="11">
    <source>
        <dbReference type="Proteomes" id="UP000198894"/>
    </source>
</evidence>
<evidence type="ECO:0000256" key="9">
    <source>
        <dbReference type="PIRSR" id="PIRSR600760-2"/>
    </source>
</evidence>